<evidence type="ECO:0000313" key="1">
    <source>
        <dbReference type="EMBL" id="KAK8726658.1"/>
    </source>
</evidence>
<reference evidence="1 2" key="1">
    <citation type="journal article" date="2024" name="BMC Genomics">
        <title>Genome assembly of redclaw crayfish (Cherax quadricarinatus) provides insights into its immune adaptation and hypoxia tolerance.</title>
        <authorList>
            <person name="Liu Z."/>
            <person name="Zheng J."/>
            <person name="Li H."/>
            <person name="Fang K."/>
            <person name="Wang S."/>
            <person name="He J."/>
            <person name="Zhou D."/>
            <person name="Weng S."/>
            <person name="Chi M."/>
            <person name="Gu Z."/>
            <person name="He J."/>
            <person name="Li F."/>
            <person name="Wang M."/>
        </authorList>
    </citation>
    <scope>NUCLEOTIDE SEQUENCE [LARGE SCALE GENOMIC DNA]</scope>
    <source>
        <strain evidence="1">ZL_2023a</strain>
    </source>
</reference>
<protein>
    <submittedName>
        <fullName evidence="1">Uncharacterized protein</fullName>
    </submittedName>
</protein>
<proteinExistence type="predicted"/>
<evidence type="ECO:0000313" key="2">
    <source>
        <dbReference type="Proteomes" id="UP001445076"/>
    </source>
</evidence>
<dbReference type="Proteomes" id="UP001445076">
    <property type="component" value="Unassembled WGS sequence"/>
</dbReference>
<name>A0AAW0W8T7_CHEQU</name>
<dbReference type="EMBL" id="JARKIK010000078">
    <property type="protein sequence ID" value="KAK8726658.1"/>
    <property type="molecule type" value="Genomic_DNA"/>
</dbReference>
<accession>A0AAW0W8T7</accession>
<organism evidence="1 2">
    <name type="scientific">Cherax quadricarinatus</name>
    <name type="common">Australian red claw crayfish</name>
    <dbReference type="NCBI Taxonomy" id="27406"/>
    <lineage>
        <taxon>Eukaryota</taxon>
        <taxon>Metazoa</taxon>
        <taxon>Ecdysozoa</taxon>
        <taxon>Arthropoda</taxon>
        <taxon>Crustacea</taxon>
        <taxon>Multicrustacea</taxon>
        <taxon>Malacostraca</taxon>
        <taxon>Eumalacostraca</taxon>
        <taxon>Eucarida</taxon>
        <taxon>Decapoda</taxon>
        <taxon>Pleocyemata</taxon>
        <taxon>Astacidea</taxon>
        <taxon>Parastacoidea</taxon>
        <taxon>Parastacidae</taxon>
        <taxon>Cherax</taxon>
    </lineage>
</organism>
<dbReference type="AlphaFoldDB" id="A0AAW0W8T7"/>
<keyword evidence="2" id="KW-1185">Reference proteome</keyword>
<gene>
    <name evidence="1" type="ORF">OTU49_009977</name>
</gene>
<comment type="caution">
    <text evidence="1">The sequence shown here is derived from an EMBL/GenBank/DDBJ whole genome shotgun (WGS) entry which is preliminary data.</text>
</comment>
<sequence length="122" mass="13593">MVQHLTLPPSSVSIFFILNHPPLTHPPFLSHSPNHSHPPTLSHTYSSTHCYTNPLTLTPTLFSYLLTHPLIATHIHPLSLSLPQTFTVLFDILHCSLCPVTSSGPILMKNRFCNSETENSCQ</sequence>